<keyword evidence="2 4" id="KW-0808">Transferase</keyword>
<dbReference type="GO" id="GO:0070475">
    <property type="term" value="P:rRNA base methylation"/>
    <property type="evidence" value="ECO:0007669"/>
    <property type="project" value="TreeGrafter"/>
</dbReference>
<evidence type="ECO:0000259" key="6">
    <source>
        <dbReference type="PROSITE" id="PS50926"/>
    </source>
</evidence>
<feature type="binding site" evidence="4">
    <location>
        <position position="315"/>
    </location>
    <ligand>
        <name>S-adenosyl-L-methionine</name>
        <dbReference type="ChEBI" id="CHEBI:59789"/>
    </ligand>
</feature>
<dbReference type="Gene3D" id="3.40.50.150">
    <property type="entry name" value="Vaccinia Virus protein VP39"/>
    <property type="match status" value="1"/>
</dbReference>
<accession>A0A1J5G9H9</accession>
<reference evidence="12 13" key="3">
    <citation type="submission" date="2017-09" db="EMBL/GenBank/DDBJ databases">
        <title>Depth-based differentiation of microbial function through sediment-hosted aquifers and enrichment of novel symbionts in the deep terrestrial subsurface.</title>
        <authorList>
            <person name="Probst A.J."/>
            <person name="Ladd B."/>
            <person name="Jarett J.K."/>
            <person name="Geller-Mcgrath D.E."/>
            <person name="Sieber C.M."/>
            <person name="Emerson J.B."/>
            <person name="Anantharaman K."/>
            <person name="Thomas B.C."/>
            <person name="Malmstrom R."/>
            <person name="Stieglmeier M."/>
            <person name="Klingl A."/>
            <person name="Woyke T."/>
            <person name="Ryan C.M."/>
            <person name="Banfield J.F."/>
        </authorList>
    </citation>
    <scope>NUCLEOTIDE SEQUENCE [LARGE SCALE GENOMIC DNA]</scope>
    <source>
        <strain evidence="9">CG_4_10_14_3_um_filter_34_13</strain>
        <strain evidence="10">CG_4_9_14_3_um_filter_33_16</strain>
    </source>
</reference>
<dbReference type="NCBIfam" id="TIGR00479">
    <property type="entry name" value="rumA"/>
    <property type="match status" value="1"/>
</dbReference>
<protein>
    <submittedName>
        <fullName evidence="8">23S rRNA (Uracil(1939)-C(5))-methyltransferase RlmD</fullName>
    </submittedName>
    <submittedName>
        <fullName evidence="7">23S rRNA (Uracil-5-)-methyltransferase RumA</fullName>
    </submittedName>
</protein>
<dbReference type="InterPro" id="IPR010280">
    <property type="entry name" value="U5_MeTrfase_fam"/>
</dbReference>
<dbReference type="EMBL" id="PFTV01000038">
    <property type="protein sequence ID" value="PJB57725.1"/>
    <property type="molecule type" value="Genomic_DNA"/>
</dbReference>
<evidence type="ECO:0000313" key="9">
    <source>
        <dbReference type="EMBL" id="PIY33449.1"/>
    </source>
</evidence>
<evidence type="ECO:0000313" key="12">
    <source>
        <dbReference type="Proteomes" id="UP000228560"/>
    </source>
</evidence>
<organism evidence="7 11">
    <name type="scientific">Candidatus Infernicultor aquiphilus</name>
    <dbReference type="NCBI Taxonomy" id="1805029"/>
    <lineage>
        <taxon>Bacteria</taxon>
        <taxon>Pseudomonadati</taxon>
        <taxon>Atribacterota</taxon>
        <taxon>Candidatus Phoenicimicrobiia</taxon>
        <taxon>Candidatus Pheonicimicrobiales</taxon>
        <taxon>Candidatus Phoenicimicrobiaceae</taxon>
        <taxon>Candidatus Infernicultor</taxon>
    </lineage>
</organism>
<reference evidence="8" key="2">
    <citation type="submission" date="2017-09" db="EMBL/GenBank/DDBJ databases">
        <title>Depth-based differentiation of microbial function through sediment-hosted aquifers and enrichment of novel symbionts in the deep terrestrial subsurface.</title>
        <authorList>
            <person name="Probst A.J."/>
            <person name="Ladd B."/>
            <person name="Jarett J.K."/>
            <person name="Geller-Mcgrath D.E."/>
            <person name="Sieber C.M.K."/>
            <person name="Emerson J.B."/>
            <person name="Anantharaman K."/>
            <person name="Thomas B.C."/>
            <person name="Malmstrom R."/>
            <person name="Stieglmeier M."/>
            <person name="Klingl A."/>
            <person name="Woyke T."/>
            <person name="Ryan C.M."/>
            <person name="Banfield J.F."/>
        </authorList>
    </citation>
    <scope>NUCLEOTIDE SEQUENCE</scope>
    <source>
        <strain evidence="8">CG_4_8_14_3_um_filter_34_18</strain>
    </source>
</reference>
<dbReference type="Gene3D" id="2.40.50.1070">
    <property type="match status" value="1"/>
</dbReference>
<dbReference type="InterPro" id="IPR030390">
    <property type="entry name" value="MeTrfase_TrmA_AS"/>
</dbReference>
<accession>A0A2M7PS58</accession>
<feature type="active site" evidence="5">
    <location>
        <position position="411"/>
    </location>
</feature>
<dbReference type="EMBL" id="PFIP01000047">
    <property type="protein sequence ID" value="PIX34816.1"/>
    <property type="molecule type" value="Genomic_DNA"/>
</dbReference>
<dbReference type="PROSITE" id="PS01231">
    <property type="entry name" value="TRMA_2"/>
    <property type="match status" value="1"/>
</dbReference>
<evidence type="ECO:0000256" key="5">
    <source>
        <dbReference type="PROSITE-ProRule" id="PRU10015"/>
    </source>
</evidence>
<dbReference type="AlphaFoldDB" id="A0A1J5G9H9"/>
<keyword evidence="1 4" id="KW-0489">Methyltransferase</keyword>
<feature type="binding site" evidence="4">
    <location>
        <position position="286"/>
    </location>
    <ligand>
        <name>S-adenosyl-L-methionine</name>
        <dbReference type="ChEBI" id="CHEBI:59789"/>
    </ligand>
</feature>
<dbReference type="FunFam" id="3.40.50.150:FF:000009">
    <property type="entry name" value="23S rRNA (Uracil(1939)-C(5))-methyltransferase RlmD"/>
    <property type="match status" value="1"/>
</dbReference>
<keyword evidence="3 4" id="KW-0949">S-adenosyl-L-methionine</keyword>
<dbReference type="Proteomes" id="UP000228560">
    <property type="component" value="Unassembled WGS sequence"/>
</dbReference>
<dbReference type="PROSITE" id="PS51687">
    <property type="entry name" value="SAM_MT_RNA_M5U"/>
    <property type="match status" value="1"/>
</dbReference>
<dbReference type="PANTHER" id="PTHR11061">
    <property type="entry name" value="RNA M5U METHYLTRANSFERASE"/>
    <property type="match status" value="1"/>
</dbReference>
<feature type="binding site" evidence="4">
    <location>
        <position position="384"/>
    </location>
    <ligand>
        <name>S-adenosyl-L-methionine</name>
        <dbReference type="ChEBI" id="CHEBI:59789"/>
    </ligand>
</feature>
<evidence type="ECO:0000256" key="4">
    <source>
        <dbReference type="PROSITE-ProRule" id="PRU01024"/>
    </source>
</evidence>
<dbReference type="InterPro" id="IPR029063">
    <property type="entry name" value="SAM-dependent_MTases_sf"/>
</dbReference>
<comment type="similarity">
    <text evidence="4">Belongs to the class I-like SAM-binding methyltransferase superfamily. RNA M5U methyltransferase family.</text>
</comment>
<dbReference type="GO" id="GO:0070041">
    <property type="term" value="F:rRNA (uridine-C5-)-methyltransferase activity"/>
    <property type="evidence" value="ECO:0007669"/>
    <property type="project" value="TreeGrafter"/>
</dbReference>
<dbReference type="PROSITE" id="PS50926">
    <property type="entry name" value="TRAM"/>
    <property type="match status" value="1"/>
</dbReference>
<dbReference type="InterPro" id="IPR030391">
    <property type="entry name" value="MeTrfase_TrmA_CS"/>
</dbReference>
<feature type="domain" description="TRAM" evidence="6">
    <location>
        <begin position="5"/>
        <end position="63"/>
    </location>
</feature>
<dbReference type="Proteomes" id="UP000182763">
    <property type="component" value="Unassembled WGS sequence"/>
</dbReference>
<evidence type="ECO:0000256" key="3">
    <source>
        <dbReference type="ARBA" id="ARBA00022691"/>
    </source>
</evidence>
<evidence type="ECO:0000313" key="11">
    <source>
        <dbReference type="Proteomes" id="UP000182763"/>
    </source>
</evidence>
<gene>
    <name evidence="7" type="ORF">AUK42_05320</name>
    <name evidence="10" type="ORF">CO097_01590</name>
    <name evidence="9" type="ORF">COZ07_02135</name>
    <name evidence="8" type="ORF">COZ58_02560</name>
</gene>
<dbReference type="SUPFAM" id="SSF53335">
    <property type="entry name" value="S-adenosyl-L-methionine-dependent methyltransferases"/>
    <property type="match status" value="1"/>
</dbReference>
<dbReference type="Proteomes" id="UP000231493">
    <property type="component" value="Unassembled WGS sequence"/>
</dbReference>
<evidence type="ECO:0000256" key="1">
    <source>
        <dbReference type="ARBA" id="ARBA00022603"/>
    </source>
</evidence>
<comment type="caution">
    <text evidence="7">The sequence shown here is derived from an EMBL/GenBank/DDBJ whole genome shotgun (WGS) entry which is preliminary data.</text>
</comment>
<dbReference type="SUPFAM" id="SSF50249">
    <property type="entry name" value="Nucleic acid-binding proteins"/>
    <property type="match status" value="1"/>
</dbReference>
<dbReference type="EMBL" id="PFKO01000078">
    <property type="protein sequence ID" value="PIY33449.1"/>
    <property type="molecule type" value="Genomic_DNA"/>
</dbReference>
<dbReference type="FunFam" id="2.40.50.1070:FF:000003">
    <property type="entry name" value="23S rRNA (Uracil-5-)-methyltransferase RumA"/>
    <property type="match status" value="1"/>
</dbReference>
<evidence type="ECO:0000313" key="13">
    <source>
        <dbReference type="Proteomes" id="UP000230646"/>
    </source>
</evidence>
<feature type="active site" description="Nucleophile" evidence="4">
    <location>
        <position position="411"/>
    </location>
</feature>
<dbReference type="InterPro" id="IPR002792">
    <property type="entry name" value="TRAM_dom"/>
</dbReference>
<dbReference type="CDD" id="cd02440">
    <property type="entry name" value="AdoMet_MTases"/>
    <property type="match status" value="1"/>
</dbReference>
<dbReference type="STRING" id="1805029.AUK42_05320"/>
<proteinExistence type="inferred from homology"/>
<accession>A0A2M8CF59</accession>
<accession>A0A2M7K9K4</accession>
<evidence type="ECO:0000256" key="2">
    <source>
        <dbReference type="ARBA" id="ARBA00022679"/>
    </source>
</evidence>
<name>A0A1J5G9H9_9BACT</name>
<reference evidence="7 11" key="1">
    <citation type="journal article" date="2016" name="Environ. Microbiol.">
        <title>Genomic resolution of a cold subsurface aquifer community provides metabolic insights for novel microbes adapted to high CO concentrations.</title>
        <authorList>
            <person name="Probst A.J."/>
            <person name="Castelle C.J."/>
            <person name="Singh A."/>
            <person name="Brown C.T."/>
            <person name="Anantharaman K."/>
            <person name="Sharon I."/>
            <person name="Hug L.A."/>
            <person name="Burstein D."/>
            <person name="Emerson J.B."/>
            <person name="Thomas B.C."/>
            <person name="Banfield J.F."/>
        </authorList>
    </citation>
    <scope>NUCLEOTIDE SEQUENCE [LARGE SCALE GENOMIC DNA]</scope>
    <source>
        <strain evidence="7">CG2_30_33_13</strain>
    </source>
</reference>
<dbReference type="Pfam" id="PF01938">
    <property type="entry name" value="TRAM"/>
    <property type="match status" value="1"/>
</dbReference>
<evidence type="ECO:0000313" key="8">
    <source>
        <dbReference type="EMBL" id="PIX34816.1"/>
    </source>
</evidence>
<sequence>MKDKPVHLEEDHEFIINGYSHQGEGIGRIDNFTVFVPGAILGERVRVKITEVKKNFARGQLEEIILSSPFRVEPRCSVYNFCGGCQLQHIVYEKQLEIKKVMVQDALMRLGHQKVEVLPVIGMEYPWRYRNKGHFQVEQEKGKLHLGFYRAGSYDFIPASGCVLFSSQINKLVSYLEELLSLQKVVVYNRRTGKGNLRNILIRESRNNREIMMVFITKEEILGFDQSILNSITRIFPQVVSIYQNINKDYRSVLWGKDFRLLKGKVDLEDAIGPFRFKISPQSFFQVNVAQAQILNEKILEYSHLSGEETVIDSYCGTAAISIYLANYAQKVYGMEIEKSAIRDAKINSELNQIFNLKFFSGRVEEWLYRWRKRGEKAQIIIVDPPRKGCSEEALKEIVKIRPRQILYVSCNPATLARDLKYLTKDDYKLEKVLPIDMFPQTGHIECLAYLKR</sequence>
<dbReference type="EMBL" id="MNYY01000103">
    <property type="protein sequence ID" value="OIP69333.1"/>
    <property type="molecule type" value="Genomic_DNA"/>
</dbReference>
<dbReference type="Gene3D" id="2.40.50.140">
    <property type="entry name" value="Nucleic acid-binding proteins"/>
    <property type="match status" value="1"/>
</dbReference>
<evidence type="ECO:0000313" key="7">
    <source>
        <dbReference type="EMBL" id="OIP69333.1"/>
    </source>
</evidence>
<dbReference type="RefSeq" id="WP_406606958.1">
    <property type="nucleotide sequence ID" value="NZ_PFKO01000078.1"/>
</dbReference>
<dbReference type="PROSITE" id="PS01230">
    <property type="entry name" value="TRMA_1"/>
    <property type="match status" value="1"/>
</dbReference>
<dbReference type="FunFam" id="2.40.50.140:FF:000097">
    <property type="entry name" value="23S rRNA (uracil(1939)-C(5))-methyltransferase RlmD"/>
    <property type="match status" value="1"/>
</dbReference>
<dbReference type="PANTHER" id="PTHR11061:SF30">
    <property type="entry name" value="TRNA (URACIL(54)-C(5))-METHYLTRANSFERASE"/>
    <property type="match status" value="1"/>
</dbReference>
<dbReference type="Proteomes" id="UP000230646">
    <property type="component" value="Unassembled WGS sequence"/>
</dbReference>
<feature type="binding site" evidence="4">
    <location>
        <position position="336"/>
    </location>
    <ligand>
        <name>S-adenosyl-L-methionine</name>
        <dbReference type="ChEBI" id="CHEBI:59789"/>
    </ligand>
</feature>
<dbReference type="Pfam" id="PF05958">
    <property type="entry name" value="tRNA_U5-meth_tr"/>
    <property type="match status" value="1"/>
</dbReference>
<dbReference type="InterPro" id="IPR012340">
    <property type="entry name" value="NA-bd_OB-fold"/>
</dbReference>
<evidence type="ECO:0000313" key="10">
    <source>
        <dbReference type="EMBL" id="PJB57725.1"/>
    </source>
</evidence>